<name>A0A8H6JKB8_9PEZI</name>
<dbReference type="AlphaFoldDB" id="A0A8H6JKB8"/>
<evidence type="ECO:0000313" key="2">
    <source>
        <dbReference type="EMBL" id="KAF6814185.1"/>
    </source>
</evidence>
<feature type="compositionally biased region" description="Low complexity" evidence="1">
    <location>
        <begin position="1"/>
        <end position="15"/>
    </location>
</feature>
<feature type="compositionally biased region" description="Acidic residues" evidence="1">
    <location>
        <begin position="104"/>
        <end position="117"/>
    </location>
</feature>
<keyword evidence="3" id="KW-1185">Reference proteome</keyword>
<evidence type="ECO:0000313" key="3">
    <source>
        <dbReference type="Proteomes" id="UP000652219"/>
    </source>
</evidence>
<dbReference type="EMBL" id="WIGN01000046">
    <property type="protein sequence ID" value="KAF6814185.1"/>
    <property type="molecule type" value="Genomic_DNA"/>
</dbReference>
<feature type="compositionally biased region" description="Basic residues" evidence="1">
    <location>
        <begin position="87"/>
        <end position="98"/>
    </location>
</feature>
<reference evidence="2 3" key="1">
    <citation type="journal article" date="2020" name="Phytopathology">
        <title>Genome Sequence Resources of Colletotrichum truncatum, C. plurivorum, C. musicola, and C. sojae: Four Species Pathogenic to Soybean (Glycine max).</title>
        <authorList>
            <person name="Rogerio F."/>
            <person name="Boufleur T.R."/>
            <person name="Ciampi-Guillardi M."/>
            <person name="Sukno S.A."/>
            <person name="Thon M.R."/>
            <person name="Massola Junior N.S."/>
            <person name="Baroncelli R."/>
        </authorList>
    </citation>
    <scope>NUCLEOTIDE SEQUENCE [LARGE SCALE GENOMIC DNA]</scope>
    <source>
        <strain evidence="2 3">LFN0009</strain>
    </source>
</reference>
<accession>A0A8H6JKB8</accession>
<feature type="compositionally biased region" description="Polar residues" evidence="1">
    <location>
        <begin position="57"/>
        <end position="68"/>
    </location>
</feature>
<feature type="compositionally biased region" description="Basic and acidic residues" evidence="1">
    <location>
        <begin position="163"/>
        <end position="176"/>
    </location>
</feature>
<evidence type="ECO:0000256" key="1">
    <source>
        <dbReference type="SAM" id="MobiDB-lite"/>
    </source>
</evidence>
<dbReference type="Proteomes" id="UP000652219">
    <property type="component" value="Unassembled WGS sequence"/>
</dbReference>
<evidence type="ECO:0008006" key="4">
    <source>
        <dbReference type="Google" id="ProtNLM"/>
    </source>
</evidence>
<gene>
    <name evidence="2" type="ORF">CSOJ01_04239</name>
</gene>
<comment type="caution">
    <text evidence="2">The sequence shown here is derived from an EMBL/GenBank/DDBJ whole genome shotgun (WGS) entry which is preliminary data.</text>
</comment>
<organism evidence="2 3">
    <name type="scientific">Colletotrichum sojae</name>
    <dbReference type="NCBI Taxonomy" id="2175907"/>
    <lineage>
        <taxon>Eukaryota</taxon>
        <taxon>Fungi</taxon>
        <taxon>Dikarya</taxon>
        <taxon>Ascomycota</taxon>
        <taxon>Pezizomycotina</taxon>
        <taxon>Sordariomycetes</taxon>
        <taxon>Hypocreomycetidae</taxon>
        <taxon>Glomerellales</taxon>
        <taxon>Glomerellaceae</taxon>
        <taxon>Colletotrichum</taxon>
        <taxon>Colletotrichum orchidearum species complex</taxon>
    </lineage>
</organism>
<protein>
    <recommendedName>
        <fullName evidence="4">Myb-like domain-containing protein</fullName>
    </recommendedName>
</protein>
<sequence>MSEATTTGSGEGASTPRVGAWTDTERVQFLLRVLKSAYSDGKGPDWKTINMPGRTTKALQHQWASVTAQMRDLDIGGHGTPPAKPRATPKKRAPKKTATKSGEGEEGEEANDGEGDDATPKKPTTPRKRGHAITSGEGSAKKRRTPAKKSAAKVEAEDEVDDEVKSEGKVEAKVEDNGDEKDEI</sequence>
<feature type="compositionally biased region" description="Basic residues" evidence="1">
    <location>
        <begin position="141"/>
        <end position="151"/>
    </location>
</feature>
<feature type="region of interest" description="Disordered" evidence="1">
    <location>
        <begin position="1"/>
        <end position="20"/>
    </location>
</feature>
<proteinExistence type="predicted"/>
<feature type="region of interest" description="Disordered" evidence="1">
    <location>
        <begin position="57"/>
        <end position="184"/>
    </location>
</feature>